<dbReference type="Gene3D" id="1.10.10.10">
    <property type="entry name" value="Winged helix-like DNA-binding domain superfamily/Winged helix DNA-binding domain"/>
    <property type="match status" value="1"/>
</dbReference>
<dbReference type="Pfam" id="PF07702">
    <property type="entry name" value="UTRA"/>
    <property type="match status" value="1"/>
</dbReference>
<dbReference type="PRINTS" id="PR00035">
    <property type="entry name" value="HTHGNTR"/>
</dbReference>
<evidence type="ECO:0000313" key="5">
    <source>
        <dbReference type="EMBL" id="RSM50252.1"/>
    </source>
</evidence>
<dbReference type="InterPro" id="IPR011663">
    <property type="entry name" value="UTRA"/>
</dbReference>
<evidence type="ECO:0000256" key="1">
    <source>
        <dbReference type="ARBA" id="ARBA00023015"/>
    </source>
</evidence>
<evidence type="ECO:0000259" key="4">
    <source>
        <dbReference type="PROSITE" id="PS50949"/>
    </source>
</evidence>
<dbReference type="Proteomes" id="UP000286716">
    <property type="component" value="Unassembled WGS sequence"/>
</dbReference>
<dbReference type="InterPro" id="IPR000524">
    <property type="entry name" value="Tscrpt_reg_HTH_GntR"/>
</dbReference>
<dbReference type="Gene3D" id="3.40.1410.10">
    <property type="entry name" value="Chorismate lyase-like"/>
    <property type="match status" value="1"/>
</dbReference>
<dbReference type="SUPFAM" id="SSF64288">
    <property type="entry name" value="Chorismate lyase-like"/>
    <property type="match status" value="1"/>
</dbReference>
<dbReference type="InterPro" id="IPR036390">
    <property type="entry name" value="WH_DNA-bd_sf"/>
</dbReference>
<feature type="domain" description="HTH gntR-type" evidence="4">
    <location>
        <begin position="3"/>
        <end position="71"/>
    </location>
</feature>
<dbReference type="SMART" id="SM00345">
    <property type="entry name" value="HTH_GNTR"/>
    <property type="match status" value="1"/>
</dbReference>
<gene>
    <name evidence="5" type="ORF">DMA12_03135</name>
</gene>
<keyword evidence="6" id="KW-1185">Reference proteome</keyword>
<dbReference type="SUPFAM" id="SSF46785">
    <property type="entry name" value="Winged helix' DNA-binding domain"/>
    <property type="match status" value="1"/>
</dbReference>
<dbReference type="Pfam" id="PF00392">
    <property type="entry name" value="GntR"/>
    <property type="match status" value="1"/>
</dbReference>
<protein>
    <submittedName>
        <fullName evidence="5">GntR family transcriptional regulator</fullName>
    </submittedName>
</protein>
<dbReference type="OrthoDB" id="3210131at2"/>
<evidence type="ECO:0000256" key="2">
    <source>
        <dbReference type="ARBA" id="ARBA00023125"/>
    </source>
</evidence>
<proteinExistence type="predicted"/>
<evidence type="ECO:0000313" key="6">
    <source>
        <dbReference type="Proteomes" id="UP000286716"/>
    </source>
</evidence>
<dbReference type="InterPro" id="IPR050679">
    <property type="entry name" value="Bact_HTH_transcr_reg"/>
</dbReference>
<dbReference type="PANTHER" id="PTHR44846">
    <property type="entry name" value="MANNOSYL-D-GLYCERATE TRANSPORT/METABOLISM SYSTEM REPRESSOR MNGR-RELATED"/>
    <property type="match status" value="1"/>
</dbReference>
<dbReference type="PROSITE" id="PS50949">
    <property type="entry name" value="HTH_GNTR"/>
    <property type="match status" value="1"/>
</dbReference>
<dbReference type="AlphaFoldDB" id="A0A428X4L5"/>
<dbReference type="GO" id="GO:0003700">
    <property type="term" value="F:DNA-binding transcription factor activity"/>
    <property type="evidence" value="ECO:0007669"/>
    <property type="project" value="InterPro"/>
</dbReference>
<keyword evidence="3" id="KW-0804">Transcription</keyword>
<evidence type="ECO:0000256" key="3">
    <source>
        <dbReference type="ARBA" id="ARBA00023163"/>
    </source>
</evidence>
<dbReference type="InterPro" id="IPR028978">
    <property type="entry name" value="Chorismate_lyase_/UTRA_dom_sf"/>
</dbReference>
<organism evidence="5 6">
    <name type="scientific">Amycolatopsis balhimycina DSM 5908</name>
    <dbReference type="NCBI Taxonomy" id="1081091"/>
    <lineage>
        <taxon>Bacteria</taxon>
        <taxon>Bacillati</taxon>
        <taxon>Actinomycetota</taxon>
        <taxon>Actinomycetes</taxon>
        <taxon>Pseudonocardiales</taxon>
        <taxon>Pseudonocardiaceae</taxon>
        <taxon>Amycolatopsis</taxon>
    </lineage>
</organism>
<reference evidence="5 6" key="1">
    <citation type="submission" date="2018-05" db="EMBL/GenBank/DDBJ databases">
        <title>Evolution of GPA BGCs.</title>
        <authorList>
            <person name="Waglechner N."/>
            <person name="Wright G.D."/>
        </authorList>
    </citation>
    <scope>NUCLEOTIDE SEQUENCE [LARGE SCALE GENOMIC DNA]</scope>
    <source>
        <strain evidence="5 6">DSM 5908</strain>
    </source>
</reference>
<comment type="caution">
    <text evidence="5">The sequence shown here is derived from an EMBL/GenBank/DDBJ whole genome shotgun (WGS) entry which is preliminary data.</text>
</comment>
<accession>A0A428X4L5</accession>
<dbReference type="CDD" id="cd07377">
    <property type="entry name" value="WHTH_GntR"/>
    <property type="match status" value="1"/>
</dbReference>
<keyword evidence="2" id="KW-0238">DNA-binding</keyword>
<dbReference type="GO" id="GO:0003677">
    <property type="term" value="F:DNA binding"/>
    <property type="evidence" value="ECO:0007669"/>
    <property type="project" value="UniProtKB-KW"/>
</dbReference>
<sequence length="249" mass="28456">MPEHMYERVADVLRERIVSGDLAPGDRLPSQEALSEQFDVSRIVAREALDLLESEGLIDRVQRLGAFVRRYQPLIRRSEQHYRTNPGAPFAEEALAAERIPRYGHNTYPDRASADIAHRLEIPVGADVMRTDYTSYANDEPMMLTHSYEPLEITKGTVIERPEEGVMMTAGLVDRFTAIDMRPTRVVERLRSRMPRPSETEALNLRKGTPVVIIVRTTYSNETPVETADILLDAHRFELEYVLRVDPLQ</sequence>
<dbReference type="GO" id="GO:0045892">
    <property type="term" value="P:negative regulation of DNA-templated transcription"/>
    <property type="evidence" value="ECO:0007669"/>
    <property type="project" value="TreeGrafter"/>
</dbReference>
<dbReference type="RefSeq" id="WP_020643279.1">
    <property type="nucleotide sequence ID" value="NZ_QHHU01000002.1"/>
</dbReference>
<dbReference type="EMBL" id="QHHU01000002">
    <property type="protein sequence ID" value="RSM50252.1"/>
    <property type="molecule type" value="Genomic_DNA"/>
</dbReference>
<dbReference type="SMART" id="SM00866">
    <property type="entry name" value="UTRA"/>
    <property type="match status" value="1"/>
</dbReference>
<name>A0A428X4L5_AMYBA</name>
<dbReference type="InterPro" id="IPR036388">
    <property type="entry name" value="WH-like_DNA-bd_sf"/>
</dbReference>
<dbReference type="PANTHER" id="PTHR44846:SF17">
    <property type="entry name" value="GNTR-FAMILY TRANSCRIPTIONAL REGULATOR"/>
    <property type="match status" value="1"/>
</dbReference>
<keyword evidence="1" id="KW-0805">Transcription regulation</keyword>